<evidence type="ECO:0000259" key="1">
    <source>
        <dbReference type="Pfam" id="PF11721"/>
    </source>
</evidence>
<accession>A0A895YK88</accession>
<dbReference type="Gene3D" id="2.60.120.430">
    <property type="entry name" value="Galactose-binding lectin"/>
    <property type="match status" value="1"/>
</dbReference>
<dbReference type="RefSeq" id="WP_239678100.1">
    <property type="nucleotide sequence ID" value="NZ_CP070499.1"/>
</dbReference>
<reference evidence="2" key="1">
    <citation type="submission" date="2021-02" db="EMBL/GenBank/DDBJ databases">
        <title>Natrosporangium hydrolyticum gen. nov., sp. nov, a haloalkaliphilic actinobacterium from a soda solonchak soil.</title>
        <authorList>
            <person name="Sorokin D.Y."/>
            <person name="Khijniak T.V."/>
            <person name="Zakharycheva A.P."/>
            <person name="Boueva O.V."/>
            <person name="Ariskina E.V."/>
            <person name="Hahnke R.L."/>
            <person name="Bunk B."/>
            <person name="Sproer C."/>
            <person name="Schumann P."/>
            <person name="Evtushenko L.I."/>
            <person name="Kublanov I.V."/>
        </authorList>
    </citation>
    <scope>NUCLEOTIDE SEQUENCE</scope>
    <source>
        <strain evidence="2">DSM 106523</strain>
    </source>
</reference>
<organism evidence="2 3">
    <name type="scientific">Natronosporangium hydrolyticum</name>
    <dbReference type="NCBI Taxonomy" id="2811111"/>
    <lineage>
        <taxon>Bacteria</taxon>
        <taxon>Bacillati</taxon>
        <taxon>Actinomycetota</taxon>
        <taxon>Actinomycetes</taxon>
        <taxon>Micromonosporales</taxon>
        <taxon>Micromonosporaceae</taxon>
        <taxon>Natronosporangium</taxon>
    </lineage>
</organism>
<dbReference type="InterPro" id="IPR011047">
    <property type="entry name" value="Quinoprotein_ADH-like_sf"/>
</dbReference>
<dbReference type="KEGG" id="nhy:JQS43_06135"/>
<sequence length="851" mass="91041">MVGQPDGAVAAGPPGHDRVVSDVPATGTPEIQDGLPQAIVAVGDRVLVGGSFSEVRDPGGGTLHQRPYLFAFDAATGAVDTDFTPSLAAEVLTLHPGPTADTVYVGGRFNHAGGNQGYNKIVLMDLTDGSVRTDFHAPPMNGAVFSAKAAGGRLYVGGKFTLAGTEERGGLVTLDPLTGDIDPFLDVHVTENHNWDGSSGAQAPVGPDRIDITPDGSTAVVIGNFRFANELDRDQVFLLDLTGEEAEIRDWHTNHFKPRCSWRSFDKWVRDVSFSPDGSYFVVVTTGGPHRNTLCDAVSRWETDATGSEQHPTWVNWSGGDTLLSVAVTETAVYAGGHQRWMNNHWGTDYPDTGAVGRPGLNAMDPVSGVDLSWNPGRNPRGYGATVLYATADGLYVGSDTDWIGNWEHYRPKLAFFPLAGGHQPPAGESATIPADVHFTDVEVEVGAGLPDILYRVNAAGPALPALDDGPEWFADNSTSSPYRNSGSLISTNANNVPGVLAPVPETTPIEVFNSTRWNPASADNLTWSFPVPAGTDLEVRLYFADRCWCTHQPGDRVMDILIDGVLVADGYDVVDSAAYNRGTMLSYPVTSDGEVEIEFEPVVEAPIVSAIEIVRDQTGDGEPGPGIGKRFYDGDEADELVAVGGADGTQWGELRGAFLVDDVLFYGMADGTFWRRSFDGSVVGLPQPLTPHLDPYWDGVQTHSGSSTYDGEPSSFAANIASMRGMYYTDGRVFYTRAGQNTLYWRWFNPENGLAGSREFTLAGSGNSGSVNNLSNTSGVLFVADGHVYWSRADDGRLLRRPLLDSGSGSEQVTTAGSASRQYTWDGSAEVVGGPEVDGVDWRTPGAFLR</sequence>
<dbReference type="EMBL" id="CP070499">
    <property type="protein sequence ID" value="QSB15909.1"/>
    <property type="molecule type" value="Genomic_DNA"/>
</dbReference>
<dbReference type="Pfam" id="PF11721">
    <property type="entry name" value="Malectin"/>
    <property type="match status" value="1"/>
</dbReference>
<evidence type="ECO:0000313" key="2">
    <source>
        <dbReference type="EMBL" id="QSB15909.1"/>
    </source>
</evidence>
<name>A0A895YK88_9ACTN</name>
<dbReference type="InterPro" id="IPR021720">
    <property type="entry name" value="Malectin_dom"/>
</dbReference>
<evidence type="ECO:0000313" key="3">
    <source>
        <dbReference type="Proteomes" id="UP000662857"/>
    </source>
</evidence>
<protein>
    <recommendedName>
        <fullName evidence="1">Malectin domain-containing protein</fullName>
    </recommendedName>
</protein>
<dbReference type="Proteomes" id="UP000662857">
    <property type="component" value="Chromosome"/>
</dbReference>
<gene>
    <name evidence="2" type="ORF">JQS43_06135</name>
</gene>
<keyword evidence="3" id="KW-1185">Reference proteome</keyword>
<dbReference type="AlphaFoldDB" id="A0A895YK88"/>
<feature type="domain" description="Malectin" evidence="1">
    <location>
        <begin position="455"/>
        <end position="601"/>
    </location>
</feature>
<dbReference type="SUPFAM" id="SSF50998">
    <property type="entry name" value="Quinoprotein alcohol dehydrogenase-like"/>
    <property type="match status" value="1"/>
</dbReference>
<proteinExistence type="predicted"/>